<dbReference type="PANTHER" id="PTHR24286">
    <property type="entry name" value="CYTOCHROME P450 26"/>
    <property type="match status" value="1"/>
</dbReference>
<dbReference type="EMBL" id="LXQA010285025">
    <property type="protein sequence ID" value="MCI40882.1"/>
    <property type="molecule type" value="Genomic_DNA"/>
</dbReference>
<dbReference type="GO" id="GO:0020037">
    <property type="term" value="F:heme binding"/>
    <property type="evidence" value="ECO:0007669"/>
    <property type="project" value="InterPro"/>
</dbReference>
<dbReference type="GO" id="GO:0016132">
    <property type="term" value="P:brassinosteroid biosynthetic process"/>
    <property type="evidence" value="ECO:0007669"/>
    <property type="project" value="TreeGrafter"/>
</dbReference>
<evidence type="ECO:0000256" key="3">
    <source>
        <dbReference type="ARBA" id="ARBA00023004"/>
    </source>
</evidence>
<dbReference type="AlphaFoldDB" id="A0A392RXJ1"/>
<dbReference type="Proteomes" id="UP000265520">
    <property type="component" value="Unassembled WGS sequence"/>
</dbReference>
<sequence>MLDSVISRRRNGQDFQQDFLESLIMKHSRKSDAQEDENKLTDKQLKDNVLTLLVAGHDTTTAALTWLIKFLEENQNVLEQLR</sequence>
<reference evidence="4 5" key="1">
    <citation type="journal article" date="2018" name="Front. Plant Sci.">
        <title>Red Clover (Trifolium pratense) and Zigzag Clover (T. medium) - A Picture of Genomic Similarities and Differences.</title>
        <authorList>
            <person name="Dluhosova J."/>
            <person name="Istvanek J."/>
            <person name="Nedelnik J."/>
            <person name="Repkova J."/>
        </authorList>
    </citation>
    <scope>NUCLEOTIDE SEQUENCE [LARGE SCALE GENOMIC DNA]</scope>
    <source>
        <strain evidence="5">cv. 10/8</strain>
        <tissue evidence="4">Leaf</tissue>
    </source>
</reference>
<protein>
    <submittedName>
        <fullName evidence="4">Abscisic acid 8'-hydroxylase</fullName>
    </submittedName>
</protein>
<dbReference type="Pfam" id="PF00067">
    <property type="entry name" value="p450"/>
    <property type="match status" value="1"/>
</dbReference>
<dbReference type="Gene3D" id="1.10.630.10">
    <property type="entry name" value="Cytochrome P450"/>
    <property type="match status" value="1"/>
</dbReference>
<evidence type="ECO:0000256" key="1">
    <source>
        <dbReference type="ARBA" id="ARBA00010617"/>
    </source>
</evidence>
<dbReference type="GO" id="GO:0004497">
    <property type="term" value="F:monooxygenase activity"/>
    <property type="evidence" value="ECO:0007669"/>
    <property type="project" value="InterPro"/>
</dbReference>
<feature type="non-terminal residue" evidence="4">
    <location>
        <position position="82"/>
    </location>
</feature>
<comment type="caution">
    <text evidence="4">The sequence shown here is derived from an EMBL/GenBank/DDBJ whole genome shotgun (WGS) entry which is preliminary data.</text>
</comment>
<dbReference type="InterPro" id="IPR001128">
    <property type="entry name" value="Cyt_P450"/>
</dbReference>
<comment type="similarity">
    <text evidence="1">Belongs to the cytochrome P450 family.</text>
</comment>
<accession>A0A392RXJ1</accession>
<keyword evidence="3" id="KW-0408">Iron</keyword>
<dbReference type="SUPFAM" id="SSF48264">
    <property type="entry name" value="Cytochrome P450"/>
    <property type="match status" value="1"/>
</dbReference>
<evidence type="ECO:0000256" key="2">
    <source>
        <dbReference type="ARBA" id="ARBA00022723"/>
    </source>
</evidence>
<evidence type="ECO:0000313" key="4">
    <source>
        <dbReference type="EMBL" id="MCI40882.1"/>
    </source>
</evidence>
<dbReference type="GO" id="GO:0016125">
    <property type="term" value="P:sterol metabolic process"/>
    <property type="evidence" value="ECO:0007669"/>
    <property type="project" value="TreeGrafter"/>
</dbReference>
<dbReference type="InterPro" id="IPR036396">
    <property type="entry name" value="Cyt_P450_sf"/>
</dbReference>
<keyword evidence="2" id="KW-0479">Metal-binding</keyword>
<dbReference type="PANTHER" id="PTHR24286:SF28">
    <property type="entry name" value="ABSCISIC ACID 8'-HYDROXYLASE 3-LIKE"/>
    <property type="match status" value="1"/>
</dbReference>
<dbReference type="GO" id="GO:0010268">
    <property type="term" value="P:brassinosteroid homeostasis"/>
    <property type="evidence" value="ECO:0007669"/>
    <property type="project" value="TreeGrafter"/>
</dbReference>
<organism evidence="4 5">
    <name type="scientific">Trifolium medium</name>
    <dbReference type="NCBI Taxonomy" id="97028"/>
    <lineage>
        <taxon>Eukaryota</taxon>
        <taxon>Viridiplantae</taxon>
        <taxon>Streptophyta</taxon>
        <taxon>Embryophyta</taxon>
        <taxon>Tracheophyta</taxon>
        <taxon>Spermatophyta</taxon>
        <taxon>Magnoliopsida</taxon>
        <taxon>eudicotyledons</taxon>
        <taxon>Gunneridae</taxon>
        <taxon>Pentapetalae</taxon>
        <taxon>rosids</taxon>
        <taxon>fabids</taxon>
        <taxon>Fabales</taxon>
        <taxon>Fabaceae</taxon>
        <taxon>Papilionoideae</taxon>
        <taxon>50 kb inversion clade</taxon>
        <taxon>NPAAA clade</taxon>
        <taxon>Hologalegina</taxon>
        <taxon>IRL clade</taxon>
        <taxon>Trifolieae</taxon>
        <taxon>Trifolium</taxon>
    </lineage>
</organism>
<dbReference type="GO" id="GO:0016705">
    <property type="term" value="F:oxidoreductase activity, acting on paired donors, with incorporation or reduction of molecular oxygen"/>
    <property type="evidence" value="ECO:0007669"/>
    <property type="project" value="InterPro"/>
</dbReference>
<proteinExistence type="inferred from homology"/>
<keyword evidence="5" id="KW-1185">Reference proteome</keyword>
<name>A0A392RXJ1_9FABA</name>
<evidence type="ECO:0000313" key="5">
    <source>
        <dbReference type="Proteomes" id="UP000265520"/>
    </source>
</evidence>
<dbReference type="GO" id="GO:0005506">
    <property type="term" value="F:iron ion binding"/>
    <property type="evidence" value="ECO:0007669"/>
    <property type="project" value="InterPro"/>
</dbReference>